<dbReference type="EMBL" id="WIGN01000074">
    <property type="protein sequence ID" value="KAF6811415.1"/>
    <property type="molecule type" value="Genomic_DNA"/>
</dbReference>
<dbReference type="Pfam" id="PF06985">
    <property type="entry name" value="HET"/>
    <property type="match status" value="1"/>
</dbReference>
<reference evidence="2 3" key="1">
    <citation type="journal article" date="2020" name="Phytopathology">
        <title>Genome Sequence Resources of Colletotrichum truncatum, C. plurivorum, C. musicola, and C. sojae: Four Species Pathogenic to Soybean (Glycine max).</title>
        <authorList>
            <person name="Rogerio F."/>
            <person name="Boufleur T.R."/>
            <person name="Ciampi-Guillardi M."/>
            <person name="Sukno S.A."/>
            <person name="Thon M.R."/>
            <person name="Massola Junior N.S."/>
            <person name="Baroncelli R."/>
        </authorList>
    </citation>
    <scope>NUCLEOTIDE SEQUENCE [LARGE SCALE GENOMIC DNA]</scope>
    <source>
        <strain evidence="2 3">LFN0009</strain>
    </source>
</reference>
<organism evidence="2 3">
    <name type="scientific">Colletotrichum sojae</name>
    <dbReference type="NCBI Taxonomy" id="2175907"/>
    <lineage>
        <taxon>Eukaryota</taxon>
        <taxon>Fungi</taxon>
        <taxon>Dikarya</taxon>
        <taxon>Ascomycota</taxon>
        <taxon>Pezizomycotina</taxon>
        <taxon>Sordariomycetes</taxon>
        <taxon>Hypocreomycetidae</taxon>
        <taxon>Glomerellales</taxon>
        <taxon>Glomerellaceae</taxon>
        <taxon>Colletotrichum</taxon>
        <taxon>Colletotrichum orchidearum species complex</taxon>
    </lineage>
</organism>
<dbReference type="PANTHER" id="PTHR33112:SF16">
    <property type="entry name" value="HETEROKARYON INCOMPATIBILITY DOMAIN-CONTAINING PROTEIN"/>
    <property type="match status" value="1"/>
</dbReference>
<accession>A0A8H6MX19</accession>
<name>A0A8H6MX19_9PEZI</name>
<evidence type="ECO:0000313" key="3">
    <source>
        <dbReference type="Proteomes" id="UP000652219"/>
    </source>
</evidence>
<dbReference type="AlphaFoldDB" id="A0A8H6MX19"/>
<keyword evidence="3" id="KW-1185">Reference proteome</keyword>
<evidence type="ECO:0000259" key="1">
    <source>
        <dbReference type="Pfam" id="PF06985"/>
    </source>
</evidence>
<dbReference type="Proteomes" id="UP000652219">
    <property type="component" value="Unassembled WGS sequence"/>
</dbReference>
<feature type="domain" description="Heterokaryon incompatibility" evidence="1">
    <location>
        <begin position="71"/>
        <end position="218"/>
    </location>
</feature>
<protein>
    <submittedName>
        <fullName evidence="2">HET domain-containing protein</fullName>
    </submittedName>
</protein>
<dbReference type="InterPro" id="IPR010730">
    <property type="entry name" value="HET"/>
</dbReference>
<comment type="caution">
    <text evidence="2">The sequence shown here is derived from an EMBL/GenBank/DDBJ whole genome shotgun (WGS) entry which is preliminary data.</text>
</comment>
<sequence length="692" mass="78515">MAYGSPLTIRLSLSQQERLRLALDTCRTKHRSCRSQETGYVPLRLIPIFRDKESFKIRLQSRDSVGKAKHYAALSYCWGGDQPYKTTQGSVQAYSQSIPWEGIGQTIQDAIEVAHNLRIYYLWVDALCIVQDDKDELEREIPQMPQIYNQAEVTIVASQAHSAAEGFLADTRLEDISTIVAPIRIRTPHFKGDLKATAVDLEQYLHQPTETRGWCFQEKWLSRRRLEFETTAVRWSCGSMIETLGLPVASEPSLSALEETKARGRLLGSHDPEDIESSTDSEYYKAIFGSLPAFWEWVVTRYSYRKHSIAADRAIAISGLAKVFHGKLKSAYAAGLWEDFLPLGLLWQRDLFDLDEPKPRHGVYQGPSWSWTSYSEITDFQNCLRARRNSTFEACLRLLDVRTTLASERNPFGAVVSGTLTVNGRLKKARLIRPDISLGVRKQYDEARHGQIQEISVHRRRLDHGDENQARYALTFNILVDTKSFRALDLKKHETDNFEKGQALEAACYKEAKDEPADSAGRHIEDEDELLEATGSSSSSMKSNGTSKWSIPFRGIDQKLSCIPFPEVYDLGRFGTLLAARMQPDALEEEFVPANPVGKEYLEVYLLEVGWFSHDDFDTHLCGPVGLALRELAPALNNTQAHRRFSRLGTFNFDITYGLLRPPELQLAAWKAIVLAQMDWFSDCEAETIEIL</sequence>
<evidence type="ECO:0000313" key="2">
    <source>
        <dbReference type="EMBL" id="KAF6811415.1"/>
    </source>
</evidence>
<proteinExistence type="predicted"/>
<dbReference type="PANTHER" id="PTHR33112">
    <property type="entry name" value="DOMAIN PROTEIN, PUTATIVE-RELATED"/>
    <property type="match status" value="1"/>
</dbReference>
<gene>
    <name evidence="2" type="ORF">CSOJ01_05707</name>
</gene>